<dbReference type="AlphaFoldDB" id="A0A1B0A8J8"/>
<reference evidence="2" key="1">
    <citation type="submission" date="2014-03" db="EMBL/GenBank/DDBJ databases">
        <authorList>
            <person name="Aksoy S."/>
            <person name="Warren W."/>
            <person name="Wilson R.K."/>
        </authorList>
    </citation>
    <scope>NUCLEOTIDE SEQUENCE [LARGE SCALE GENOMIC DNA]</scope>
    <source>
        <strain evidence="2">IAEA</strain>
    </source>
</reference>
<dbReference type="Proteomes" id="UP000092445">
    <property type="component" value="Unassembled WGS sequence"/>
</dbReference>
<dbReference type="EnsemblMetazoa" id="GPAI037743-RA">
    <property type="protein sequence ID" value="GPAI037743-PA"/>
    <property type="gene ID" value="GPAI037743"/>
</dbReference>
<protein>
    <submittedName>
        <fullName evidence="1">Uncharacterized protein</fullName>
    </submittedName>
</protein>
<sequence length="124" mass="13071">MSLTVKLIGFEVPKAKSNLIGRVEFRGVSHITSELAANTGSSVVDVNQSFIWPLARSATDDEPLIVELRTQTTKTLIKTGFSQASGSWMGSGMGATSTTTGTIASSSKCIGQYIILMQGKSANV</sequence>
<evidence type="ECO:0000313" key="1">
    <source>
        <dbReference type="EnsemblMetazoa" id="GPAI037743-PA"/>
    </source>
</evidence>
<dbReference type="VEuPathDB" id="VectorBase:GPAI037743"/>
<accession>A0A1B0A8J8</accession>
<dbReference type="InterPro" id="IPR035892">
    <property type="entry name" value="C2_domain_sf"/>
</dbReference>
<proteinExistence type="predicted"/>
<organism evidence="1 2">
    <name type="scientific">Glossina pallidipes</name>
    <name type="common">Tsetse fly</name>
    <dbReference type="NCBI Taxonomy" id="7398"/>
    <lineage>
        <taxon>Eukaryota</taxon>
        <taxon>Metazoa</taxon>
        <taxon>Ecdysozoa</taxon>
        <taxon>Arthropoda</taxon>
        <taxon>Hexapoda</taxon>
        <taxon>Insecta</taxon>
        <taxon>Pterygota</taxon>
        <taxon>Neoptera</taxon>
        <taxon>Endopterygota</taxon>
        <taxon>Diptera</taxon>
        <taxon>Brachycera</taxon>
        <taxon>Muscomorpha</taxon>
        <taxon>Hippoboscoidea</taxon>
        <taxon>Glossinidae</taxon>
        <taxon>Glossina</taxon>
    </lineage>
</organism>
<keyword evidence="2" id="KW-1185">Reference proteome</keyword>
<dbReference type="Gene3D" id="2.60.40.150">
    <property type="entry name" value="C2 domain"/>
    <property type="match status" value="1"/>
</dbReference>
<evidence type="ECO:0000313" key="2">
    <source>
        <dbReference type="Proteomes" id="UP000092445"/>
    </source>
</evidence>
<name>A0A1B0A8J8_GLOPL</name>
<reference evidence="1" key="2">
    <citation type="submission" date="2020-05" db="UniProtKB">
        <authorList>
            <consortium name="EnsemblMetazoa"/>
        </authorList>
    </citation>
    <scope>IDENTIFICATION</scope>
    <source>
        <strain evidence="1">IAEA</strain>
    </source>
</reference>